<proteinExistence type="predicted"/>
<protein>
    <submittedName>
        <fullName evidence="2">Uncharacterized protein</fullName>
    </submittedName>
</protein>
<keyword evidence="3" id="KW-1185">Reference proteome</keyword>
<feature type="compositionally biased region" description="Gly residues" evidence="1">
    <location>
        <begin position="85"/>
        <end position="95"/>
    </location>
</feature>
<reference evidence="2" key="2">
    <citation type="submission" date="2023-06" db="EMBL/GenBank/DDBJ databases">
        <authorList>
            <person name="Ma L."/>
            <person name="Liu K.-W."/>
            <person name="Li Z."/>
            <person name="Hsiao Y.-Y."/>
            <person name="Qi Y."/>
            <person name="Fu T."/>
            <person name="Tang G."/>
            <person name="Zhang D."/>
            <person name="Sun W.-H."/>
            <person name="Liu D.-K."/>
            <person name="Li Y."/>
            <person name="Chen G.-Z."/>
            <person name="Liu X.-D."/>
            <person name="Liao X.-Y."/>
            <person name="Jiang Y.-T."/>
            <person name="Yu X."/>
            <person name="Hao Y."/>
            <person name="Huang J."/>
            <person name="Zhao X.-W."/>
            <person name="Ke S."/>
            <person name="Chen Y.-Y."/>
            <person name="Wu W.-L."/>
            <person name="Hsu J.-L."/>
            <person name="Lin Y.-F."/>
            <person name="Huang M.-D."/>
            <person name="Li C.-Y."/>
            <person name="Huang L."/>
            <person name="Wang Z.-W."/>
            <person name="Zhao X."/>
            <person name="Zhong W.-Y."/>
            <person name="Peng D.-H."/>
            <person name="Ahmad S."/>
            <person name="Lan S."/>
            <person name="Zhang J.-S."/>
            <person name="Tsai W.-C."/>
            <person name="Van De Peer Y."/>
            <person name="Liu Z.-J."/>
        </authorList>
    </citation>
    <scope>NUCLEOTIDE SEQUENCE</scope>
    <source>
        <strain evidence="2">SCP</strain>
        <tissue evidence="2">Leaves</tissue>
    </source>
</reference>
<organism evidence="2 3">
    <name type="scientific">Acorus gramineus</name>
    <name type="common">Dwarf sweet flag</name>
    <dbReference type="NCBI Taxonomy" id="55184"/>
    <lineage>
        <taxon>Eukaryota</taxon>
        <taxon>Viridiplantae</taxon>
        <taxon>Streptophyta</taxon>
        <taxon>Embryophyta</taxon>
        <taxon>Tracheophyta</taxon>
        <taxon>Spermatophyta</taxon>
        <taxon>Magnoliopsida</taxon>
        <taxon>Liliopsida</taxon>
        <taxon>Acoraceae</taxon>
        <taxon>Acorus</taxon>
    </lineage>
</organism>
<dbReference type="AlphaFoldDB" id="A0AAV9BSV9"/>
<comment type="caution">
    <text evidence="2">The sequence shown here is derived from an EMBL/GenBank/DDBJ whole genome shotgun (WGS) entry which is preliminary data.</text>
</comment>
<evidence type="ECO:0000256" key="1">
    <source>
        <dbReference type="SAM" id="MobiDB-lite"/>
    </source>
</evidence>
<dbReference type="EMBL" id="JAUJYN010000001">
    <property type="protein sequence ID" value="KAK1279810.1"/>
    <property type="molecule type" value="Genomic_DNA"/>
</dbReference>
<evidence type="ECO:0000313" key="3">
    <source>
        <dbReference type="Proteomes" id="UP001179952"/>
    </source>
</evidence>
<reference evidence="2" key="1">
    <citation type="journal article" date="2023" name="Nat. Commun.">
        <title>Diploid and tetraploid genomes of Acorus and the evolution of monocots.</title>
        <authorList>
            <person name="Ma L."/>
            <person name="Liu K.W."/>
            <person name="Li Z."/>
            <person name="Hsiao Y.Y."/>
            <person name="Qi Y."/>
            <person name="Fu T."/>
            <person name="Tang G.D."/>
            <person name="Zhang D."/>
            <person name="Sun W.H."/>
            <person name="Liu D.K."/>
            <person name="Li Y."/>
            <person name="Chen G.Z."/>
            <person name="Liu X.D."/>
            <person name="Liao X.Y."/>
            <person name="Jiang Y.T."/>
            <person name="Yu X."/>
            <person name="Hao Y."/>
            <person name="Huang J."/>
            <person name="Zhao X.W."/>
            <person name="Ke S."/>
            <person name="Chen Y.Y."/>
            <person name="Wu W.L."/>
            <person name="Hsu J.L."/>
            <person name="Lin Y.F."/>
            <person name="Huang M.D."/>
            <person name="Li C.Y."/>
            <person name="Huang L."/>
            <person name="Wang Z.W."/>
            <person name="Zhao X."/>
            <person name="Zhong W.Y."/>
            <person name="Peng D.H."/>
            <person name="Ahmad S."/>
            <person name="Lan S."/>
            <person name="Zhang J.S."/>
            <person name="Tsai W.C."/>
            <person name="Van de Peer Y."/>
            <person name="Liu Z.J."/>
        </authorList>
    </citation>
    <scope>NUCLEOTIDE SEQUENCE</scope>
    <source>
        <strain evidence="2">SCP</strain>
    </source>
</reference>
<gene>
    <name evidence="2" type="ORF">QJS04_geneDACA018230</name>
</gene>
<dbReference type="PANTHER" id="PTHR33647">
    <property type="entry name" value="OS01G0793900 PROTEIN"/>
    <property type="match status" value="1"/>
</dbReference>
<feature type="compositionally biased region" description="Acidic residues" evidence="1">
    <location>
        <begin position="11"/>
        <end position="21"/>
    </location>
</feature>
<accession>A0AAV9BSV9</accession>
<evidence type="ECO:0000313" key="2">
    <source>
        <dbReference type="EMBL" id="KAK1279810.1"/>
    </source>
</evidence>
<feature type="region of interest" description="Disordered" evidence="1">
    <location>
        <begin position="85"/>
        <end position="107"/>
    </location>
</feature>
<dbReference type="PANTHER" id="PTHR33647:SF5">
    <property type="entry name" value="OS01G0793900 PROTEIN"/>
    <property type="match status" value="1"/>
</dbReference>
<name>A0AAV9BSV9_ACOGR</name>
<dbReference type="Proteomes" id="UP001179952">
    <property type="component" value="Unassembled WGS sequence"/>
</dbReference>
<sequence>MGKRERSTMWADEEDDDDEGVDGTAVEQESLLGTTAETTTATELKIKITKRQLKEILRRVEAQGVPLQHVIAQLLSSMKEGNGGVVVGGGGGGEGGHWRPALQSIPE</sequence>
<feature type="region of interest" description="Disordered" evidence="1">
    <location>
        <begin position="1"/>
        <end position="22"/>
    </location>
</feature>